<dbReference type="SUPFAM" id="SSF53850">
    <property type="entry name" value="Periplasmic binding protein-like II"/>
    <property type="match status" value="1"/>
</dbReference>
<dbReference type="Proteomes" id="UP000663992">
    <property type="component" value="Unassembled WGS sequence"/>
</dbReference>
<sequence>MLALLLSFHAQASSLRVVTEISPPAQTWEEDQVGGIVTERVRKVVSGAGFQAEIQAYPWARAYEQALAGPSILIYAMAKTPEREAHFKWIGPVGRYRLGFLKLKRNQDITITQLEQGRRYITAVQRQDVAVDVLMQSGFEQGKQLFLTADIQQSWELLRKGKVDLIIEDPDVIDEMLHNLKLTQQDVEFVYMIPELDQLTYLAASLDTSDSLVEKLRLSLYQQDFSLDDL</sequence>
<dbReference type="RefSeq" id="WP_206593682.1">
    <property type="nucleotide sequence ID" value="NZ_JAFKCS010000006.1"/>
</dbReference>
<dbReference type="PANTHER" id="PTHR38834">
    <property type="entry name" value="PERIPLASMIC SUBSTRATE BINDING PROTEIN FAMILY 3"/>
    <property type="match status" value="1"/>
</dbReference>
<gene>
    <name evidence="1" type="ORF">J0A65_08185</name>
</gene>
<accession>A0ABS3CUM2</accession>
<comment type="caution">
    <text evidence="1">The sequence shown here is derived from an EMBL/GenBank/DDBJ whole genome shotgun (WGS) entry which is preliminary data.</text>
</comment>
<dbReference type="EMBL" id="JAFKCS010000006">
    <property type="protein sequence ID" value="MBN7819841.1"/>
    <property type="molecule type" value="Genomic_DNA"/>
</dbReference>
<proteinExistence type="predicted"/>
<dbReference type="Gene3D" id="3.40.190.10">
    <property type="entry name" value="Periplasmic binding protein-like II"/>
    <property type="match status" value="2"/>
</dbReference>
<organism evidence="1 2">
    <name type="scientific">Bowmanella yangjiangensis</name>
    <dbReference type="NCBI Taxonomy" id="2811230"/>
    <lineage>
        <taxon>Bacteria</taxon>
        <taxon>Pseudomonadati</taxon>
        <taxon>Pseudomonadota</taxon>
        <taxon>Gammaproteobacteria</taxon>
        <taxon>Alteromonadales</taxon>
        <taxon>Alteromonadaceae</taxon>
        <taxon>Bowmanella</taxon>
    </lineage>
</organism>
<name>A0ABS3CUM2_9ALTE</name>
<protein>
    <submittedName>
        <fullName evidence="1">Transporter substrate-binding domain-containing protein</fullName>
    </submittedName>
</protein>
<keyword evidence="2" id="KW-1185">Reference proteome</keyword>
<reference evidence="1 2" key="1">
    <citation type="submission" date="2021-03" db="EMBL/GenBank/DDBJ databases">
        <title>novel species isolated from a fishpond in China.</title>
        <authorList>
            <person name="Lu H."/>
            <person name="Cai Z."/>
        </authorList>
    </citation>
    <scope>NUCLEOTIDE SEQUENCE [LARGE SCALE GENOMIC DNA]</scope>
    <source>
        <strain evidence="1 2">Y57</strain>
    </source>
</reference>
<evidence type="ECO:0000313" key="1">
    <source>
        <dbReference type="EMBL" id="MBN7819841.1"/>
    </source>
</evidence>
<dbReference type="PANTHER" id="PTHR38834:SF3">
    <property type="entry name" value="SOLUTE-BINDING PROTEIN FAMILY 3_N-TERMINAL DOMAIN-CONTAINING PROTEIN"/>
    <property type="match status" value="1"/>
</dbReference>
<evidence type="ECO:0000313" key="2">
    <source>
        <dbReference type="Proteomes" id="UP000663992"/>
    </source>
</evidence>